<gene>
    <name evidence="4" type="ORF">H9892_03270</name>
</gene>
<accession>A0A9D1Q086</accession>
<keyword evidence="1 2" id="KW-0694">RNA-binding</keyword>
<proteinExistence type="predicted"/>
<dbReference type="EMBL" id="DXHS01000058">
    <property type="protein sequence ID" value="HIW02336.1"/>
    <property type="molecule type" value="Genomic_DNA"/>
</dbReference>
<dbReference type="Gene3D" id="3.30.110.60">
    <property type="entry name" value="YhbY-like"/>
    <property type="match status" value="1"/>
</dbReference>
<dbReference type="PANTHER" id="PTHR40065:SF3">
    <property type="entry name" value="RNA-BINDING PROTEIN YHBY"/>
    <property type="match status" value="1"/>
</dbReference>
<dbReference type="Pfam" id="PF01985">
    <property type="entry name" value="CRS1_YhbY"/>
    <property type="match status" value="1"/>
</dbReference>
<organism evidence="4 5">
    <name type="scientific">Candidatus Protoclostridium stercorigallinarum</name>
    <dbReference type="NCBI Taxonomy" id="2838741"/>
    <lineage>
        <taxon>Bacteria</taxon>
        <taxon>Bacillati</taxon>
        <taxon>Bacillota</taxon>
        <taxon>Clostridia</taxon>
        <taxon>Candidatus Protoclostridium</taxon>
    </lineage>
</organism>
<protein>
    <submittedName>
        <fullName evidence="4">YhbY family RNA-binding protein</fullName>
    </submittedName>
</protein>
<dbReference type="SUPFAM" id="SSF75471">
    <property type="entry name" value="YhbY-like"/>
    <property type="match status" value="1"/>
</dbReference>
<dbReference type="InterPro" id="IPR035920">
    <property type="entry name" value="YhbY-like_sf"/>
</dbReference>
<evidence type="ECO:0000256" key="2">
    <source>
        <dbReference type="PROSITE-ProRule" id="PRU00626"/>
    </source>
</evidence>
<dbReference type="PROSITE" id="PS51295">
    <property type="entry name" value="CRM"/>
    <property type="match status" value="1"/>
</dbReference>
<dbReference type="SMART" id="SM01103">
    <property type="entry name" value="CRS1_YhbY"/>
    <property type="match status" value="1"/>
</dbReference>
<reference evidence="4" key="1">
    <citation type="journal article" date="2021" name="PeerJ">
        <title>Extensive microbial diversity within the chicken gut microbiome revealed by metagenomics and culture.</title>
        <authorList>
            <person name="Gilroy R."/>
            <person name="Ravi A."/>
            <person name="Getino M."/>
            <person name="Pursley I."/>
            <person name="Horton D.L."/>
            <person name="Alikhan N.F."/>
            <person name="Baker D."/>
            <person name="Gharbi K."/>
            <person name="Hall N."/>
            <person name="Watson M."/>
            <person name="Adriaenssens E.M."/>
            <person name="Foster-Nyarko E."/>
            <person name="Jarju S."/>
            <person name="Secka A."/>
            <person name="Antonio M."/>
            <person name="Oren A."/>
            <person name="Chaudhuri R.R."/>
            <person name="La Ragione R."/>
            <person name="Hildebrand F."/>
            <person name="Pallen M.J."/>
        </authorList>
    </citation>
    <scope>NUCLEOTIDE SEQUENCE</scope>
    <source>
        <strain evidence="4">12435</strain>
    </source>
</reference>
<reference evidence="4" key="2">
    <citation type="submission" date="2021-04" db="EMBL/GenBank/DDBJ databases">
        <authorList>
            <person name="Gilroy R."/>
        </authorList>
    </citation>
    <scope>NUCLEOTIDE SEQUENCE</scope>
    <source>
        <strain evidence="4">12435</strain>
    </source>
</reference>
<evidence type="ECO:0000313" key="5">
    <source>
        <dbReference type="Proteomes" id="UP000823990"/>
    </source>
</evidence>
<sequence>MLTSKQRAKLKSIAANEPAIFQIGKGAISDNLIEGLDSALSRRELIKISVLKNCDYEADDLMRLLEMKLRAEAVCRIGSKIVLYRYSSKEGVKHIEL</sequence>
<evidence type="ECO:0000313" key="4">
    <source>
        <dbReference type="EMBL" id="HIW02336.1"/>
    </source>
</evidence>
<dbReference type="InterPro" id="IPR001890">
    <property type="entry name" value="RNA-binding_CRM"/>
</dbReference>
<evidence type="ECO:0000259" key="3">
    <source>
        <dbReference type="PROSITE" id="PS51295"/>
    </source>
</evidence>
<dbReference type="GO" id="GO:0003723">
    <property type="term" value="F:RNA binding"/>
    <property type="evidence" value="ECO:0007669"/>
    <property type="project" value="UniProtKB-UniRule"/>
</dbReference>
<dbReference type="InterPro" id="IPR051925">
    <property type="entry name" value="RNA-binding_domain"/>
</dbReference>
<comment type="caution">
    <text evidence="4">The sequence shown here is derived from an EMBL/GenBank/DDBJ whole genome shotgun (WGS) entry which is preliminary data.</text>
</comment>
<dbReference type="Proteomes" id="UP000823990">
    <property type="component" value="Unassembled WGS sequence"/>
</dbReference>
<name>A0A9D1Q086_9FIRM</name>
<feature type="domain" description="CRM" evidence="3">
    <location>
        <begin position="1"/>
        <end position="96"/>
    </location>
</feature>
<evidence type="ECO:0000256" key="1">
    <source>
        <dbReference type="ARBA" id="ARBA00022884"/>
    </source>
</evidence>
<dbReference type="AlphaFoldDB" id="A0A9D1Q086"/>
<dbReference type="PANTHER" id="PTHR40065">
    <property type="entry name" value="RNA-BINDING PROTEIN YHBY"/>
    <property type="match status" value="1"/>
</dbReference>